<dbReference type="InterPro" id="IPR006094">
    <property type="entry name" value="Oxid_FAD_bind_N"/>
</dbReference>
<dbReference type="PROSITE" id="PS00862">
    <property type="entry name" value="OX2_COVAL_FAD"/>
    <property type="match status" value="1"/>
</dbReference>
<dbReference type="InterPro" id="IPR007173">
    <property type="entry name" value="ALO_C"/>
</dbReference>
<dbReference type="Proteomes" id="UP000046947">
    <property type="component" value="Unassembled WGS sequence"/>
</dbReference>
<evidence type="ECO:0000313" key="33">
    <source>
        <dbReference type="Proteomes" id="UP000671119"/>
    </source>
</evidence>
<dbReference type="SUPFAM" id="SSF56176">
    <property type="entry name" value="FAD-binding/transporter-associated domain-like"/>
    <property type="match status" value="1"/>
</dbReference>
<evidence type="ECO:0000313" key="31">
    <source>
        <dbReference type="Proteomes" id="UP000256381"/>
    </source>
</evidence>
<evidence type="ECO:0000313" key="18">
    <source>
        <dbReference type="EMBL" id="REQ48592.1"/>
    </source>
</evidence>
<dbReference type="Proteomes" id="UP000050164">
    <property type="component" value="Unassembled WGS sequence"/>
</dbReference>
<protein>
    <submittedName>
        <fullName evidence="16">L-gulono-1,4-lactone dehydrogenase</fullName>
        <ecNumber evidence="17">1.1.2.-</ecNumber>
    </submittedName>
    <submittedName>
        <fullName evidence="6">Oxidoreductase</fullName>
        <ecNumber evidence="6">1.-.-.-</ecNumber>
        <ecNumber evidence="6">1.1.3.41</ecNumber>
    </submittedName>
</protein>
<dbReference type="PANTHER" id="PTHR43762">
    <property type="entry name" value="L-GULONOLACTONE OXIDASE"/>
    <property type="match status" value="1"/>
</dbReference>
<dbReference type="PROSITE" id="PS51387">
    <property type="entry name" value="FAD_PCMH"/>
    <property type="match status" value="1"/>
</dbReference>
<dbReference type="OMA" id="YPRFGEF"/>
<evidence type="ECO:0000256" key="4">
    <source>
        <dbReference type="ARBA" id="ARBA00023002"/>
    </source>
</evidence>
<dbReference type="Proteomes" id="UP000256381">
    <property type="component" value="Unassembled WGS sequence"/>
</dbReference>
<dbReference type="Gene3D" id="3.30.465.10">
    <property type="match status" value="1"/>
</dbReference>
<dbReference type="PANTHER" id="PTHR43762:SF1">
    <property type="entry name" value="D-ARABINONO-1,4-LACTONE OXIDASE"/>
    <property type="match status" value="1"/>
</dbReference>
<comment type="pathway">
    <text evidence="1">Cofactor biosynthesis; L-ascorbate biosynthesis.</text>
</comment>
<dbReference type="Proteomes" id="UP000044938">
    <property type="component" value="Unassembled WGS sequence"/>
</dbReference>
<evidence type="ECO:0000256" key="1">
    <source>
        <dbReference type="ARBA" id="ARBA00005147"/>
    </source>
</evidence>
<dbReference type="SMR" id="A0A045IUM0"/>
<dbReference type="Proteomes" id="UP000300237">
    <property type="component" value="Chromosome"/>
</dbReference>
<dbReference type="InterPro" id="IPR036318">
    <property type="entry name" value="FAD-bd_PCMH-like_sf"/>
</dbReference>
<dbReference type="EMBL" id="JAGIZI010000042">
    <property type="protein sequence ID" value="MBP0685189.1"/>
    <property type="molecule type" value="Genomic_DNA"/>
</dbReference>
<reference evidence="16 33" key="8">
    <citation type="submission" date="2021-03" db="EMBL/GenBank/DDBJ databases">
        <title>Whole Genome Sequencing of Mycobacterium tuberculosis clinical isolates from Arunachal Pradesh, India.</title>
        <authorList>
            <person name="Singh S."/>
            <person name="Mudliar S.R."/>
            <person name="Kulsum U."/>
            <person name="Rufai S.B."/>
            <person name="Singh P.K."/>
            <person name="Umpo M."/>
            <person name="Nyori M."/>
        </authorList>
    </citation>
    <scope>NUCLEOTIDE SEQUENCE [LARGE SCALE GENOMIC DNA]</scope>
    <source>
        <strain evidence="16 33">OMICS/BPL/0142/20/SP</strain>
    </source>
</reference>
<dbReference type="InterPro" id="IPR006093">
    <property type="entry name" value="Oxy_OxRdtase_FAD_BS"/>
</dbReference>
<dbReference type="GO" id="GO:0003885">
    <property type="term" value="F:D-arabinono-1,4-lactone oxidase activity"/>
    <property type="evidence" value="ECO:0007669"/>
    <property type="project" value="InterPro"/>
</dbReference>
<evidence type="ECO:0000256" key="2">
    <source>
        <dbReference type="ARBA" id="ARBA00005466"/>
    </source>
</evidence>
<dbReference type="Gene3D" id="3.30.70.2520">
    <property type="match status" value="1"/>
</dbReference>
<gene>
    <name evidence="6" type="primary">xyoA</name>
    <name evidence="17" type="ORF">A4S10_01869</name>
    <name evidence="19" type="ORF">DKC2_1877</name>
    <name evidence="18" type="ORF">DSJ38_18095</name>
    <name evidence="11" type="ORF">ERS007661_02000</name>
    <name evidence="13" type="ORF">ERS007679_01867</name>
    <name evidence="6" type="ORF">ERS007681_02000</name>
    <name evidence="7" type="ORF">ERS007688_00262</name>
    <name evidence="12" type="ORF">ERS007703_01363</name>
    <name evidence="15" type="ORF">ERS007720_01921</name>
    <name evidence="14" type="ORF">ERS007741_01680</name>
    <name evidence="8" type="ORF">ERS027646_00475</name>
    <name evidence="10" type="ORF">ERS027659_02409</name>
    <name evidence="9" type="ORF">ERS027661_02092</name>
    <name evidence="16" type="ORF">J8J21_19195</name>
</gene>
<dbReference type="EMBL" id="LWDQ01000001">
    <property type="protein sequence ID" value="OMH59698.1"/>
    <property type="molecule type" value="Genomic_DNA"/>
</dbReference>
<dbReference type="EMBL" id="CSAD01000224">
    <property type="protein sequence ID" value="COV44985.1"/>
    <property type="molecule type" value="Genomic_DNA"/>
</dbReference>
<dbReference type="Proteomes" id="UP000048948">
    <property type="component" value="Unassembled WGS sequence"/>
</dbReference>
<dbReference type="Gene3D" id="1.10.45.10">
    <property type="entry name" value="Vanillyl-alcohol Oxidase, Chain A, domain 4"/>
    <property type="match status" value="1"/>
</dbReference>
<reference evidence="18" key="6">
    <citation type="submission" date="2018-07" db="EMBL/GenBank/DDBJ databases">
        <authorList>
            <person name="Shah S."/>
            <person name="Brown T."/>
            <person name="Auld S."/>
            <person name="Bratton K."/>
            <person name="Narechania A."/>
            <person name="Mathema B."/>
            <person name="Gandhi N."/>
        </authorList>
    </citation>
    <scope>NUCLEOTIDE SEQUENCE</scope>
    <source>
        <strain evidence="18">32301_S10</strain>
    </source>
</reference>
<dbReference type="PATRIC" id="fig|1773.206.peg.2542"/>
<evidence type="ECO:0000313" key="12">
    <source>
        <dbReference type="EMBL" id="COV42399.1"/>
    </source>
</evidence>
<dbReference type="EMBL" id="CFOE01000233">
    <property type="protein sequence ID" value="CFE39616.1"/>
    <property type="molecule type" value="Genomic_DNA"/>
</dbReference>
<dbReference type="GO" id="GO:0071949">
    <property type="term" value="F:FAD binding"/>
    <property type="evidence" value="ECO:0007669"/>
    <property type="project" value="InterPro"/>
</dbReference>
<dbReference type="RefSeq" id="WP_003408749.1">
    <property type="nucleotide sequence ID" value="NZ_AP018033.1"/>
</dbReference>
<dbReference type="EMBL" id="CFOH01000021">
    <property type="protein sequence ID" value="CFE46570.1"/>
    <property type="molecule type" value="Genomic_DNA"/>
</dbReference>
<evidence type="ECO:0000313" key="8">
    <source>
        <dbReference type="EMBL" id="CKR70619.1"/>
    </source>
</evidence>
<dbReference type="EMBL" id="CSAE01000112">
    <property type="protein sequence ID" value="COV42399.1"/>
    <property type="molecule type" value="Genomic_DNA"/>
</dbReference>
<dbReference type="UniPathway" id="UPA00132"/>
<feature type="domain" description="FAD-binding PCMH-type" evidence="5">
    <location>
        <begin position="12"/>
        <end position="179"/>
    </location>
</feature>
<keyword evidence="3" id="KW-0060">Ascorbate biosynthesis</keyword>
<dbReference type="EMBL" id="LR027516">
    <property type="protein sequence ID" value="VCU50040.1"/>
    <property type="molecule type" value="Genomic_DNA"/>
</dbReference>
<evidence type="ECO:0000313" key="32">
    <source>
        <dbReference type="Proteomes" id="UP000300237"/>
    </source>
</evidence>
<sequence>MSPIWSNWPGEQVCAPSAIVRPTSEAELADVIAQAAKRGERVRAVGSGHSFTDIACTDGVMIDMTGLQRVLDVDQPTGLVTVEGGAKLRALGPQLAQRRLGLENQGDVDPQSITGATATATHGTGVRFQNLSARIVSLRLVTAGGEVLSLSEGDDYLAARVSLGALGVISQVTLQTVPLFTLHRHDQRRSLAQTLERLDEFVDGNDHFEFFVFPYADKALTRTMHRSDEQPKPTPGWQRMVGENFENGGLSLICQTGRRFPSVAPRLNRLMTNMMSSSTVQDRAYKVFATQRKVRFTEMEYAIPRENGREALQRVIDLVRRRSLPIMFPIEVRFSAPDDSFLSTAYGRDTCYIAVHQYAGMEFESYFRAVEEIMDDYAGRPHWGKRHYQTAATLRERYPQWDRFAAVRDRLDPDRVFLNDYTRRVLGP</sequence>
<dbReference type="GO" id="GO:0019853">
    <property type="term" value="P:L-ascorbic acid biosynthetic process"/>
    <property type="evidence" value="ECO:0007669"/>
    <property type="project" value="UniProtKB-UniPathway"/>
</dbReference>
<dbReference type="InterPro" id="IPR016169">
    <property type="entry name" value="FAD-bd_PCMH_sub2"/>
</dbReference>
<evidence type="ECO:0000313" key="10">
    <source>
        <dbReference type="EMBL" id="CKR93647.1"/>
    </source>
</evidence>
<dbReference type="Pfam" id="PF04030">
    <property type="entry name" value="ALO"/>
    <property type="match status" value="1"/>
</dbReference>
<organism evidence="6 25">
    <name type="scientific">Mycobacterium tuberculosis</name>
    <dbReference type="NCBI Taxonomy" id="1773"/>
    <lineage>
        <taxon>Bacteria</taxon>
        <taxon>Bacillati</taxon>
        <taxon>Actinomycetota</taxon>
        <taxon>Actinomycetes</taxon>
        <taxon>Mycobacteriales</taxon>
        <taxon>Mycobacteriaceae</taxon>
        <taxon>Mycobacterium</taxon>
        <taxon>Mycobacterium tuberculosis complex</taxon>
    </lineage>
</organism>
<evidence type="ECO:0000313" key="26">
    <source>
        <dbReference type="Proteomes" id="UP000048600"/>
    </source>
</evidence>
<dbReference type="GO" id="GO:0050582">
    <property type="term" value="F:xylitol oxidase activity"/>
    <property type="evidence" value="ECO:0007669"/>
    <property type="project" value="UniProtKB-EC"/>
</dbReference>
<evidence type="ECO:0000313" key="13">
    <source>
        <dbReference type="EMBL" id="COV44985.1"/>
    </source>
</evidence>
<dbReference type="EC" id="1.-.-.-" evidence="6"/>
<dbReference type="EMBL" id="CNFT01000568">
    <property type="protein sequence ID" value="CKR93647.1"/>
    <property type="molecule type" value="Genomic_DNA"/>
</dbReference>
<dbReference type="EC" id="1.1.2.-" evidence="17"/>
<dbReference type="Proteomes" id="UP000038802">
    <property type="component" value="Unassembled WGS sequence"/>
</dbReference>
<dbReference type="InterPro" id="IPR016171">
    <property type="entry name" value="Vanillyl_alc_oxidase_C-sub2"/>
</dbReference>
<reference evidence="17 30" key="5">
    <citation type="submission" date="2017-02" db="EMBL/GenBank/DDBJ databases">
        <title>Protein polymorphisms may explain contrasting epidemiological fitness of two variants of a multidrug-resistant Mycobacterium tuberculosis strain.</title>
        <authorList>
            <person name="Bigi M.M."/>
            <person name="Lopez B."/>
            <person name="Blanco F.C."/>
            <person name="Sasiain M.C."/>
            <person name="De La Barrera S."/>
            <person name="Ritacco V."/>
            <person name="Bigi F."/>
            <person name="Soria M.A."/>
        </authorList>
    </citation>
    <scope>NUCLEOTIDE SEQUENCE [LARGE SCALE GENOMIC DNA]</scope>
    <source>
        <strain evidence="17 30">6548</strain>
    </source>
</reference>
<reference evidence="12" key="2">
    <citation type="submission" date="2015-03" db="EMBL/GenBank/DDBJ databases">
        <authorList>
            <person name="Murphy D."/>
        </authorList>
    </citation>
    <scope>NUCLEOTIDE SEQUENCE [LARGE SCALE GENOMIC DNA]</scope>
    <source>
        <strain evidence="12">K00500041</strain>
    </source>
</reference>
<dbReference type="NCBIfam" id="TIGR01679">
    <property type="entry name" value="bact_FAD_ox"/>
    <property type="match status" value="1"/>
</dbReference>
<dbReference type="EMBL" id="CSAJ01000217">
    <property type="protein sequence ID" value="COW17792.1"/>
    <property type="molecule type" value="Genomic_DNA"/>
</dbReference>
<reference evidence="20 21" key="1">
    <citation type="submission" date="2015-03" db="EMBL/GenBank/DDBJ databases">
        <authorList>
            <consortium name="Pathogen Informatics"/>
        </authorList>
    </citation>
    <scope>NUCLEOTIDE SEQUENCE [LARGE SCALE GENOMIC DNA]</scope>
    <source>
        <strain evidence="8 27">Bir 172</strain>
        <strain evidence="10 29">Bir 185</strain>
        <strain evidence="9 28">Bir 187</strain>
        <strain evidence="11 21">D00501624</strain>
        <strain evidence="13 23">G09801536</strain>
        <strain evidence="6 25">G09901357</strain>
        <strain evidence="7 24">H09601792</strain>
        <strain evidence="20">K00500041</strain>
        <strain evidence="15 22">M09401471</strain>
        <strain evidence="14 26">P00601463</strain>
    </source>
</reference>
<evidence type="ECO:0000313" key="23">
    <source>
        <dbReference type="Proteomes" id="UP000045842"/>
    </source>
</evidence>
<keyword evidence="4 6" id="KW-0560">Oxidoreductase</keyword>
<dbReference type="AlphaFoldDB" id="A0A045IUM0"/>
<evidence type="ECO:0000313" key="15">
    <source>
        <dbReference type="EMBL" id="COW17792.1"/>
    </source>
</evidence>
<evidence type="ECO:0000313" key="25">
    <source>
        <dbReference type="Proteomes" id="UP000048289"/>
    </source>
</evidence>
<dbReference type="InterPro" id="IPR016166">
    <property type="entry name" value="FAD-bd_PCMH"/>
</dbReference>
<evidence type="ECO:0000256" key="3">
    <source>
        <dbReference type="ARBA" id="ARBA00022644"/>
    </source>
</evidence>
<dbReference type="Pfam" id="PF01565">
    <property type="entry name" value="FAD_binding_4"/>
    <property type="match status" value="1"/>
</dbReference>
<evidence type="ECO:0000313" key="24">
    <source>
        <dbReference type="Proteomes" id="UP000046947"/>
    </source>
</evidence>
<evidence type="ECO:0000313" key="27">
    <source>
        <dbReference type="Proteomes" id="UP000048948"/>
    </source>
</evidence>
<dbReference type="Proteomes" id="UP000189452">
    <property type="component" value="Chromosome"/>
</dbReference>
<dbReference type="Proteomes" id="UP000049023">
    <property type="component" value="Unassembled WGS sequence"/>
</dbReference>
<evidence type="ECO:0000313" key="7">
    <source>
        <dbReference type="EMBL" id="CFE46570.1"/>
    </source>
</evidence>
<dbReference type="EMBL" id="QTBD01000208">
    <property type="protein sequence ID" value="REQ48592.1"/>
    <property type="molecule type" value="Genomic_DNA"/>
</dbReference>
<dbReference type="PIRSF" id="PIRSF000136">
    <property type="entry name" value="LGO_GLO"/>
    <property type="match status" value="1"/>
</dbReference>
<dbReference type="Proteomes" id="UP000039217">
    <property type="component" value="Unassembled WGS sequence"/>
</dbReference>
<accession>A0A045IUM0</accession>
<evidence type="ECO:0000313" key="21">
    <source>
        <dbReference type="Proteomes" id="UP000039217"/>
    </source>
</evidence>
<evidence type="ECO:0000313" key="29">
    <source>
        <dbReference type="Proteomes" id="UP000050164"/>
    </source>
</evidence>
<dbReference type="EC" id="1.1.3.41" evidence="6"/>
<dbReference type="InterPro" id="IPR016167">
    <property type="entry name" value="FAD-bd_PCMH_sub1"/>
</dbReference>
<comment type="similarity">
    <text evidence="2">Belongs to the oxygen-dependent FAD-linked oxidoreductase family.</text>
</comment>
<evidence type="ECO:0000313" key="6">
    <source>
        <dbReference type="EMBL" id="CFE39616.1"/>
    </source>
</evidence>
<dbReference type="STRING" id="115862.BBG46_09345"/>
<dbReference type="Proteomes" id="UP000048289">
    <property type="component" value="Unassembled WGS sequence"/>
</dbReference>
<evidence type="ECO:0000313" key="30">
    <source>
        <dbReference type="Proteomes" id="UP000189452"/>
    </source>
</evidence>
<name>A0A045IUM0_MYCTX</name>
<evidence type="ECO:0000259" key="5">
    <source>
        <dbReference type="PROSITE" id="PS51387"/>
    </source>
</evidence>
<dbReference type="Gene3D" id="3.30.43.10">
    <property type="entry name" value="Uridine Diphospho-n-acetylenolpyruvylglucosamine Reductase, domain 2"/>
    <property type="match status" value="1"/>
</dbReference>
<reference evidence="19 32" key="7">
    <citation type="submission" date="2018-08" db="EMBL/GenBank/DDBJ databases">
        <authorList>
            <person name="Fokvardsen B D."/>
            <person name="Norman A."/>
        </authorList>
    </citation>
    <scope>NUCLEOTIDE SEQUENCE [LARGE SCALE GENOMIC DNA]</scope>
    <source>
        <strain evidence="19 32">DKC2</strain>
    </source>
</reference>
<evidence type="ECO:0000313" key="14">
    <source>
        <dbReference type="EMBL" id="COW16270.1"/>
    </source>
</evidence>
<dbReference type="EMBL" id="CNGE01000047">
    <property type="protein sequence ID" value="CKR70619.1"/>
    <property type="molecule type" value="Genomic_DNA"/>
</dbReference>
<evidence type="ECO:0000313" key="19">
    <source>
        <dbReference type="EMBL" id="VCU50040.1"/>
    </source>
</evidence>
<dbReference type="Proteomes" id="UP000048600">
    <property type="component" value="Unassembled WGS sequence"/>
</dbReference>
<dbReference type="Proteomes" id="UP000671119">
    <property type="component" value="Unassembled WGS sequence"/>
</dbReference>
<dbReference type="InterPro" id="IPR010031">
    <property type="entry name" value="FAD_lactone_oxidase-like"/>
</dbReference>
<dbReference type="EMBL" id="CHKL01000154">
    <property type="protein sequence ID" value="COW16270.1"/>
    <property type="molecule type" value="Genomic_DNA"/>
</dbReference>
<evidence type="ECO:0000313" key="16">
    <source>
        <dbReference type="EMBL" id="MBP0685189.1"/>
    </source>
</evidence>
<reference evidence="18 31" key="4">
    <citation type="journal article" date="2017" name="N. Engl. J. Med.">
        <title>Transmission of Extensively Drug-Resistant Tuberculosis in South Africa.</title>
        <authorList>
            <person name="Shah N.S."/>
            <person name="Auld S.C."/>
            <person name="Brust J.C."/>
            <person name="Mathema B."/>
            <person name="Ismail N."/>
            <person name="Moodley P."/>
            <person name="Mlisana K."/>
            <person name="Allana S."/>
            <person name="Campbell A."/>
            <person name="Mthiyane T."/>
            <person name="Morris N."/>
            <person name="Mpangase P."/>
            <person name="van der Meulen H."/>
            <person name="Omar S.V."/>
            <person name="Brown T.S."/>
            <person name="Narechania A."/>
            <person name="Shaskina E."/>
            <person name="Kapwata T."/>
            <person name="Kreiswirth B."/>
            <person name="Gandhi N.R."/>
        </authorList>
    </citation>
    <scope>NUCLEOTIDE SEQUENCE [LARGE SCALE GENOMIC DNA]</scope>
    <source>
        <strain evidence="18 31">32301_S10</strain>
    </source>
</reference>
<dbReference type="EMBL" id="CNFU01000414">
    <property type="protein sequence ID" value="CKR78211.1"/>
    <property type="molecule type" value="Genomic_DNA"/>
</dbReference>
<evidence type="ECO:0000313" key="11">
    <source>
        <dbReference type="EMBL" id="CNV29615.1"/>
    </source>
</evidence>
<evidence type="ECO:0000313" key="22">
    <source>
        <dbReference type="Proteomes" id="UP000044938"/>
    </source>
</evidence>
<evidence type="ECO:0000313" key="17">
    <source>
        <dbReference type="EMBL" id="OMH59698.1"/>
    </source>
</evidence>
<evidence type="ECO:0000313" key="20">
    <source>
        <dbReference type="Proteomes" id="UP000038802"/>
    </source>
</evidence>
<evidence type="ECO:0000313" key="28">
    <source>
        <dbReference type="Proteomes" id="UP000049023"/>
    </source>
</evidence>
<dbReference type="Proteomes" id="UP000045842">
    <property type="component" value="Unassembled WGS sequence"/>
</dbReference>
<dbReference type="GO" id="GO:0016020">
    <property type="term" value="C:membrane"/>
    <property type="evidence" value="ECO:0007669"/>
    <property type="project" value="InterPro"/>
</dbReference>
<reference evidence="17 30" key="3">
    <citation type="submission" date="2016-04" db="EMBL/GenBank/DDBJ databases">
        <authorList>
            <person name="Bigi M."/>
            <person name="Bigi F."/>
            <person name="Soria M.A."/>
        </authorList>
    </citation>
    <scope>NUCLEOTIDE SEQUENCE [LARGE SCALE GENOMIC DNA]</scope>
    <source>
        <strain evidence="17 30">6548</strain>
    </source>
</reference>
<proteinExistence type="inferred from homology"/>
<dbReference type="GO" id="GO:0080049">
    <property type="term" value="F:L-gulono-1,4-lactone dehydrogenase activity"/>
    <property type="evidence" value="ECO:0007669"/>
    <property type="project" value="TreeGrafter"/>
</dbReference>
<dbReference type="EMBL" id="CQQC01000633">
    <property type="protein sequence ID" value="CNV29615.1"/>
    <property type="molecule type" value="Genomic_DNA"/>
</dbReference>
<evidence type="ECO:0000313" key="9">
    <source>
        <dbReference type="EMBL" id="CKR78211.1"/>
    </source>
</evidence>